<dbReference type="AlphaFoldDB" id="A0A1G9SPJ7"/>
<dbReference type="CDD" id="cd00198">
    <property type="entry name" value="vWFA"/>
    <property type="match status" value="1"/>
</dbReference>
<dbReference type="InterPro" id="IPR023833">
    <property type="entry name" value="Signal_pept_SipW-depend-type"/>
</dbReference>
<accession>A0A1G9SPJ7</accession>
<dbReference type="SUPFAM" id="SSF53300">
    <property type="entry name" value="vWA-like"/>
    <property type="match status" value="1"/>
</dbReference>
<dbReference type="InterPro" id="IPR051266">
    <property type="entry name" value="CLCR"/>
</dbReference>
<protein>
    <submittedName>
        <fullName evidence="2">SipW-cognate class signal peptide</fullName>
    </submittedName>
</protein>
<dbReference type="PANTHER" id="PTHR10579:SF43">
    <property type="entry name" value="ZINC FINGER (C3HC4-TYPE RING FINGER) FAMILY PROTEIN"/>
    <property type="match status" value="1"/>
</dbReference>
<dbReference type="InterPro" id="IPR036465">
    <property type="entry name" value="vWFA_dom_sf"/>
</dbReference>
<name>A0A1G9SPJ7_9EURY</name>
<sequence length="624" mass="65669">MPTDRSVYETPKSVLRECYDGVSRVAIGAYLRCYQTERLLSPSGYSTRSVAESGGTVLAQVPDPEENINNNSRTMTNNTQFSISRRKVLAGLGTIGIASAGAGLGTTAFFSDTEAVNASLEAGRLDLAIDYRATYVPGTRADFADRQIDLIPDTDRDGDNVDDVYVLDQRPDLRDPSNDDRPVSEDEWAATIQGIQCDDANFNQLVNGDEVTMFELDDVKPKDEGEISLSIHLCDNPGYVWMKVDAGTDDDNGVVEPEGDIETKASDAGADVNAGELDDYTWVQAWYDADCDNRKDGGSTDTTDVMIVLDRSGSMDNAAQGGGTKLAAAKSSAKTLVSILEPGMNAGNVSVGVASYAGSASLNQGLTTTKTDVDTAIDSLVANGSTNIEAGIDTAQAELATGSNTVKVMVVLTNGNQTTGDAIGAADDAKTAGTSIYGVAFGSGANSTLMMAISGVTPGEASGEGQFYEELNTSGLENAFATIGQEILGELCFFQGSLAAFKEQFANGVALTSAPENDGLLANANEAVCFPAGMSCVALRWYLPCFDYQDDGMGFAELGSGFNGDTLADELDAKNLPHGAFEDINIVQTDMTSFGIEFAAVQCRHNADNINPYAPLPTAPVNSN</sequence>
<dbReference type="EMBL" id="FNHL01000002">
    <property type="protein sequence ID" value="SDM36735.1"/>
    <property type="molecule type" value="Genomic_DNA"/>
</dbReference>
<dbReference type="InterPro" id="IPR002035">
    <property type="entry name" value="VWF_A"/>
</dbReference>
<dbReference type="Gene3D" id="3.40.50.410">
    <property type="entry name" value="von Willebrand factor, type A domain"/>
    <property type="match status" value="1"/>
</dbReference>
<dbReference type="STRING" id="660521.SAMN04487949_1426"/>
<dbReference type="SMART" id="SM00327">
    <property type="entry name" value="VWA"/>
    <property type="match status" value="1"/>
</dbReference>
<gene>
    <name evidence="2" type="ORF">SAMN04487949_1426</name>
</gene>
<dbReference type="PROSITE" id="PS50234">
    <property type="entry name" value="VWFA"/>
    <property type="match status" value="1"/>
</dbReference>
<evidence type="ECO:0000313" key="3">
    <source>
        <dbReference type="Proteomes" id="UP000199451"/>
    </source>
</evidence>
<reference evidence="3" key="1">
    <citation type="submission" date="2016-10" db="EMBL/GenBank/DDBJ databases">
        <authorList>
            <person name="Varghese N."/>
            <person name="Submissions S."/>
        </authorList>
    </citation>
    <scope>NUCLEOTIDE SEQUENCE [LARGE SCALE GENOMIC DNA]</scope>
    <source>
        <strain evidence="3">CGMCC 1.10119</strain>
    </source>
</reference>
<feature type="domain" description="VWFA" evidence="1">
    <location>
        <begin position="304"/>
        <end position="483"/>
    </location>
</feature>
<evidence type="ECO:0000313" key="2">
    <source>
        <dbReference type="EMBL" id="SDM36735.1"/>
    </source>
</evidence>
<evidence type="ECO:0000259" key="1">
    <source>
        <dbReference type="PROSITE" id="PS50234"/>
    </source>
</evidence>
<organism evidence="2 3">
    <name type="scientific">Halogranum gelatinilyticum</name>
    <dbReference type="NCBI Taxonomy" id="660521"/>
    <lineage>
        <taxon>Archaea</taxon>
        <taxon>Methanobacteriati</taxon>
        <taxon>Methanobacteriota</taxon>
        <taxon>Stenosarchaea group</taxon>
        <taxon>Halobacteria</taxon>
        <taxon>Halobacteriales</taxon>
        <taxon>Haloferacaceae</taxon>
    </lineage>
</organism>
<keyword evidence="3" id="KW-1185">Reference proteome</keyword>
<dbReference type="PANTHER" id="PTHR10579">
    <property type="entry name" value="CALCIUM-ACTIVATED CHLORIDE CHANNEL REGULATOR"/>
    <property type="match status" value="1"/>
</dbReference>
<dbReference type="Proteomes" id="UP000199451">
    <property type="component" value="Unassembled WGS sequence"/>
</dbReference>
<dbReference type="Pfam" id="PF00092">
    <property type="entry name" value="VWA"/>
    <property type="match status" value="1"/>
</dbReference>
<dbReference type="NCBIfam" id="TIGR04088">
    <property type="entry name" value="cognate_SipW"/>
    <property type="match status" value="1"/>
</dbReference>
<proteinExistence type="predicted"/>